<keyword evidence="5" id="KW-0804">Transcription</keyword>
<dbReference type="PROSITE" id="PS50110">
    <property type="entry name" value="RESPONSE_REGULATORY"/>
    <property type="match status" value="1"/>
</dbReference>
<dbReference type="SUPFAM" id="SSF46894">
    <property type="entry name" value="C-terminal effector domain of the bipartite response regulators"/>
    <property type="match status" value="1"/>
</dbReference>
<gene>
    <name evidence="8" type="ORF">L3V18_07505</name>
</gene>
<evidence type="ECO:0000256" key="3">
    <source>
        <dbReference type="ARBA" id="ARBA00023015"/>
    </source>
</evidence>
<dbReference type="PANTHER" id="PTHR48111:SF1">
    <property type="entry name" value="TWO-COMPONENT RESPONSE REGULATOR ORR33"/>
    <property type="match status" value="1"/>
</dbReference>
<dbReference type="InterPro" id="IPR001867">
    <property type="entry name" value="OmpR/PhoB-type_DNA-bd"/>
</dbReference>
<dbReference type="Gene3D" id="3.40.50.2300">
    <property type="match status" value="1"/>
</dbReference>
<dbReference type="InterPro" id="IPR016032">
    <property type="entry name" value="Sig_transdc_resp-reg_C-effctor"/>
</dbReference>
<keyword evidence="4" id="KW-0238">DNA-binding</keyword>
<reference evidence="8 9" key="2">
    <citation type="submission" date="2022-01" db="EMBL/GenBank/DDBJ databases">
        <title>Lysobacter chinensis sp. nov., a bacterium isolated from cow dung compost.</title>
        <authorList>
            <person name="Liu Y."/>
        </authorList>
    </citation>
    <scope>NUCLEOTIDE SEQUENCE [LARGE SCALE GENOMIC DNA]</scope>
    <source>
        <strain evidence="8 9">TLK-CK17</strain>
    </source>
</reference>
<keyword evidence="1 6" id="KW-0597">Phosphoprotein</keyword>
<dbReference type="EMBL" id="JAKJPO010000003">
    <property type="protein sequence ID" value="MCF7221634.1"/>
    <property type="molecule type" value="Genomic_DNA"/>
</dbReference>
<dbReference type="InterPro" id="IPR039420">
    <property type="entry name" value="WalR-like"/>
</dbReference>
<dbReference type="SUPFAM" id="SSF52172">
    <property type="entry name" value="CheY-like"/>
    <property type="match status" value="1"/>
</dbReference>
<name>A0ABS9HRR3_9GAMM</name>
<evidence type="ECO:0000256" key="4">
    <source>
        <dbReference type="ARBA" id="ARBA00023125"/>
    </source>
</evidence>
<reference evidence="9" key="1">
    <citation type="submission" date="2022-01" db="EMBL/GenBank/DDBJ databases">
        <title>Lysobacter chinensis sp. nov., a bacterium isolated from cow dung compost.</title>
        <authorList>
            <person name="Zhou L.Y."/>
        </authorList>
    </citation>
    <scope>NUCLEOTIDE SEQUENCE [LARGE SCALE GENOMIC DNA]</scope>
    <source>
        <strain evidence="9">TLK-CK17</strain>
    </source>
</reference>
<proteinExistence type="predicted"/>
<keyword evidence="2" id="KW-0902">Two-component regulatory system</keyword>
<protein>
    <submittedName>
        <fullName evidence="8">Response regulator transcription factor</fullName>
    </submittedName>
</protein>
<evidence type="ECO:0000256" key="1">
    <source>
        <dbReference type="ARBA" id="ARBA00022553"/>
    </source>
</evidence>
<sequence length="246" mass="26794">MTVSGSSGESAQPGTDAKLATLAVVEDDEEYRESLLVPTLASAGFSVQGMASALELYRSMTARRYDLVLLDAGLPDDDGFSIARHLRGLSATVGIVMLTGYVSARDRMRGLDAGVDAYLTKPVDMDVLLATLRNLARRVAPEPATPDPDAGGQWRLADGGWCIVSPAGVQVTMSLPEKQVMSMLAVAPGTAVKRERLIARLVENVHDFDPHRLEMLIYRLRRKCLKLTREELPLRAVRGVGYVLTW</sequence>
<dbReference type="SMART" id="SM00862">
    <property type="entry name" value="Trans_reg_C"/>
    <property type="match status" value="1"/>
</dbReference>
<keyword evidence="9" id="KW-1185">Reference proteome</keyword>
<comment type="caution">
    <text evidence="8">The sequence shown here is derived from an EMBL/GenBank/DDBJ whole genome shotgun (WGS) entry which is preliminary data.</text>
</comment>
<dbReference type="SMART" id="SM00448">
    <property type="entry name" value="REC"/>
    <property type="match status" value="1"/>
</dbReference>
<dbReference type="CDD" id="cd17574">
    <property type="entry name" value="REC_OmpR"/>
    <property type="match status" value="1"/>
</dbReference>
<evidence type="ECO:0000313" key="8">
    <source>
        <dbReference type="EMBL" id="MCF7221634.1"/>
    </source>
</evidence>
<dbReference type="Pfam" id="PF00486">
    <property type="entry name" value="Trans_reg_C"/>
    <property type="match status" value="1"/>
</dbReference>
<feature type="domain" description="Response regulatory" evidence="7">
    <location>
        <begin position="22"/>
        <end position="136"/>
    </location>
</feature>
<dbReference type="Pfam" id="PF00072">
    <property type="entry name" value="Response_reg"/>
    <property type="match status" value="1"/>
</dbReference>
<dbReference type="Proteomes" id="UP001430796">
    <property type="component" value="Unassembled WGS sequence"/>
</dbReference>
<evidence type="ECO:0000259" key="7">
    <source>
        <dbReference type="PROSITE" id="PS50110"/>
    </source>
</evidence>
<organism evidence="8 9">
    <name type="scientific">Marilutibacter chinensis</name>
    <dbReference type="NCBI Taxonomy" id="2912247"/>
    <lineage>
        <taxon>Bacteria</taxon>
        <taxon>Pseudomonadati</taxon>
        <taxon>Pseudomonadota</taxon>
        <taxon>Gammaproteobacteria</taxon>
        <taxon>Lysobacterales</taxon>
        <taxon>Lysobacteraceae</taxon>
        <taxon>Marilutibacter</taxon>
    </lineage>
</organism>
<feature type="modified residue" description="4-aspartylphosphate" evidence="6">
    <location>
        <position position="71"/>
    </location>
</feature>
<evidence type="ECO:0000313" key="9">
    <source>
        <dbReference type="Proteomes" id="UP001430796"/>
    </source>
</evidence>
<evidence type="ECO:0000256" key="6">
    <source>
        <dbReference type="PROSITE-ProRule" id="PRU00169"/>
    </source>
</evidence>
<dbReference type="Gene3D" id="1.10.10.10">
    <property type="entry name" value="Winged helix-like DNA-binding domain superfamily/Winged helix DNA-binding domain"/>
    <property type="match status" value="1"/>
</dbReference>
<evidence type="ECO:0000256" key="2">
    <source>
        <dbReference type="ARBA" id="ARBA00023012"/>
    </source>
</evidence>
<accession>A0ABS9HRR3</accession>
<dbReference type="InterPro" id="IPR036388">
    <property type="entry name" value="WH-like_DNA-bd_sf"/>
</dbReference>
<dbReference type="InterPro" id="IPR011006">
    <property type="entry name" value="CheY-like_superfamily"/>
</dbReference>
<keyword evidence="3" id="KW-0805">Transcription regulation</keyword>
<dbReference type="PANTHER" id="PTHR48111">
    <property type="entry name" value="REGULATOR OF RPOS"/>
    <property type="match status" value="1"/>
</dbReference>
<reference evidence="8 9" key="3">
    <citation type="submission" date="2022-01" db="EMBL/GenBank/DDBJ databases">
        <authorList>
            <person name="Zhou L.Y."/>
        </authorList>
    </citation>
    <scope>NUCLEOTIDE SEQUENCE [LARGE SCALE GENOMIC DNA]</scope>
    <source>
        <strain evidence="8 9">TLK-CK17</strain>
    </source>
</reference>
<dbReference type="InterPro" id="IPR001789">
    <property type="entry name" value="Sig_transdc_resp-reg_receiver"/>
</dbReference>
<evidence type="ECO:0000256" key="5">
    <source>
        <dbReference type="ARBA" id="ARBA00023163"/>
    </source>
</evidence>